<dbReference type="HOGENOM" id="CLU_1907926_0_0_1"/>
<reference evidence="2 3" key="1">
    <citation type="submission" date="2014-04" db="EMBL/GenBank/DDBJ databases">
        <authorList>
            <consortium name="DOE Joint Genome Institute"/>
            <person name="Kuo A."/>
            <person name="Kohler A."/>
            <person name="Nagy L.G."/>
            <person name="Floudas D."/>
            <person name="Copeland A."/>
            <person name="Barry K.W."/>
            <person name="Cichocki N."/>
            <person name="Veneault-Fourrey C."/>
            <person name="LaButti K."/>
            <person name="Lindquist E.A."/>
            <person name="Lipzen A."/>
            <person name="Lundell T."/>
            <person name="Morin E."/>
            <person name="Murat C."/>
            <person name="Sun H."/>
            <person name="Tunlid A."/>
            <person name="Henrissat B."/>
            <person name="Grigoriev I.V."/>
            <person name="Hibbett D.S."/>
            <person name="Martin F."/>
            <person name="Nordberg H.P."/>
            <person name="Cantor M.N."/>
            <person name="Hua S.X."/>
        </authorList>
    </citation>
    <scope>NUCLEOTIDE SEQUENCE [LARGE SCALE GENOMIC DNA]</scope>
    <source>
        <strain evidence="2 3">Foug A</strain>
    </source>
</reference>
<dbReference type="Proteomes" id="UP000053989">
    <property type="component" value="Unassembled WGS sequence"/>
</dbReference>
<protein>
    <submittedName>
        <fullName evidence="2">Uncharacterized protein</fullName>
    </submittedName>
</protein>
<proteinExistence type="predicted"/>
<feature type="compositionally biased region" description="Basic residues" evidence="1">
    <location>
        <begin position="19"/>
        <end position="32"/>
    </location>
</feature>
<evidence type="ECO:0000313" key="2">
    <source>
        <dbReference type="EMBL" id="KIM64040.1"/>
    </source>
</evidence>
<feature type="region of interest" description="Disordered" evidence="1">
    <location>
        <begin position="1"/>
        <end position="37"/>
    </location>
</feature>
<accession>A0A0C3DTT6</accession>
<gene>
    <name evidence="2" type="ORF">SCLCIDRAFT_682131</name>
</gene>
<name>A0A0C3DTT6_9AGAM</name>
<dbReference type="InParanoid" id="A0A0C3DTT6"/>
<dbReference type="EMBL" id="KN822031">
    <property type="protein sequence ID" value="KIM64040.1"/>
    <property type="molecule type" value="Genomic_DNA"/>
</dbReference>
<evidence type="ECO:0000256" key="1">
    <source>
        <dbReference type="SAM" id="MobiDB-lite"/>
    </source>
</evidence>
<sequence length="133" mass="14857">MPYMSSLTRENHEVTVGHYPRRPNRANGHHGSKPLTSVSTQFPLATTATDMRTHVIILHLFHSPAELSCSLIQSLPRIPVTRRPEGETCTAARGCTGVSEPDLEVRGTRVASNCQKRKVPREQLILRTRAGWH</sequence>
<reference evidence="3" key="2">
    <citation type="submission" date="2015-01" db="EMBL/GenBank/DDBJ databases">
        <title>Evolutionary Origins and Diversification of the Mycorrhizal Mutualists.</title>
        <authorList>
            <consortium name="DOE Joint Genome Institute"/>
            <consortium name="Mycorrhizal Genomics Consortium"/>
            <person name="Kohler A."/>
            <person name="Kuo A."/>
            <person name="Nagy L.G."/>
            <person name="Floudas D."/>
            <person name="Copeland A."/>
            <person name="Barry K.W."/>
            <person name="Cichocki N."/>
            <person name="Veneault-Fourrey C."/>
            <person name="LaButti K."/>
            <person name="Lindquist E.A."/>
            <person name="Lipzen A."/>
            <person name="Lundell T."/>
            <person name="Morin E."/>
            <person name="Murat C."/>
            <person name="Riley R."/>
            <person name="Ohm R."/>
            <person name="Sun H."/>
            <person name="Tunlid A."/>
            <person name="Henrissat B."/>
            <person name="Grigoriev I.V."/>
            <person name="Hibbett D.S."/>
            <person name="Martin F."/>
        </authorList>
    </citation>
    <scope>NUCLEOTIDE SEQUENCE [LARGE SCALE GENOMIC DNA]</scope>
    <source>
        <strain evidence="3">Foug A</strain>
    </source>
</reference>
<keyword evidence="3" id="KW-1185">Reference proteome</keyword>
<organism evidence="2 3">
    <name type="scientific">Scleroderma citrinum Foug A</name>
    <dbReference type="NCBI Taxonomy" id="1036808"/>
    <lineage>
        <taxon>Eukaryota</taxon>
        <taxon>Fungi</taxon>
        <taxon>Dikarya</taxon>
        <taxon>Basidiomycota</taxon>
        <taxon>Agaricomycotina</taxon>
        <taxon>Agaricomycetes</taxon>
        <taxon>Agaricomycetidae</taxon>
        <taxon>Boletales</taxon>
        <taxon>Sclerodermatineae</taxon>
        <taxon>Sclerodermataceae</taxon>
        <taxon>Scleroderma</taxon>
    </lineage>
</organism>
<dbReference type="AlphaFoldDB" id="A0A0C3DTT6"/>
<evidence type="ECO:0000313" key="3">
    <source>
        <dbReference type="Proteomes" id="UP000053989"/>
    </source>
</evidence>